<evidence type="ECO:0000313" key="3">
    <source>
        <dbReference type="Proteomes" id="UP000320813"/>
    </source>
</evidence>
<sequence>MKNSKDFRFEKRYGLLSLYKSSGKYYLNRIWISRNIMVIKNNGTNTFGNYYKYSGFIPFILSSPRYNIRTSIIFYNKNKTKKVQRFLEKKIIRKVYYDFDNKVIDARTIKFNKPPKIYFKEINPVKYIIAIDKVKKNFFINLNEKFSHYWRIYPVPYFGMQTEINRNVIRKYISKDYNGTIQDENLPSGHILQTLLLKPVSEKDHYFTNGYANGWWISLTGIKNLGERYYKKNKDGTIDIEFIIGYWPQRLIYIGTIISTVTITFFIIYLIYNLLIKIKNRD</sequence>
<dbReference type="EMBL" id="SGBD01000003">
    <property type="protein sequence ID" value="RZD14268.1"/>
    <property type="molecule type" value="Genomic_DNA"/>
</dbReference>
<name>A0A519BAN9_9DELT</name>
<proteinExistence type="predicted"/>
<dbReference type="AlphaFoldDB" id="A0A519BAN9"/>
<reference evidence="2 3" key="1">
    <citation type="submission" date="2019-01" db="EMBL/GenBank/DDBJ databases">
        <title>Insights into ecological role of a new deltaproteobacterial order Candidatus Sinidesulfobacterales (Sva0485) by metagenomics and metatranscriptomics.</title>
        <authorList>
            <person name="Tan S."/>
            <person name="Liu J."/>
            <person name="Fang Y."/>
            <person name="Hedlund B.P."/>
            <person name="Lian Z.H."/>
            <person name="Huang L.Y."/>
            <person name="Li J.T."/>
            <person name="Huang L.N."/>
            <person name="Li W.J."/>
            <person name="Jiang H.C."/>
            <person name="Dong H.L."/>
            <person name="Shu W.S."/>
        </authorList>
    </citation>
    <scope>NUCLEOTIDE SEQUENCE [LARGE SCALE GENOMIC DNA]</scope>
    <source>
        <strain evidence="2">AP3</strain>
    </source>
</reference>
<keyword evidence="1" id="KW-1133">Transmembrane helix</keyword>
<keyword evidence="1" id="KW-0812">Transmembrane</keyword>
<organism evidence="2 3">
    <name type="scientific">Candidatus Acidulodesulfobacterium ferriphilum</name>
    <dbReference type="NCBI Taxonomy" id="2597223"/>
    <lineage>
        <taxon>Bacteria</taxon>
        <taxon>Deltaproteobacteria</taxon>
        <taxon>Candidatus Acidulodesulfobacterales</taxon>
        <taxon>Candidatus Acidulodesulfobacterium</taxon>
    </lineage>
</organism>
<comment type="caution">
    <text evidence="2">The sequence shown here is derived from an EMBL/GenBank/DDBJ whole genome shotgun (WGS) entry which is preliminary data.</text>
</comment>
<evidence type="ECO:0000256" key="1">
    <source>
        <dbReference type="SAM" id="Phobius"/>
    </source>
</evidence>
<accession>A0A519BAN9</accession>
<gene>
    <name evidence="2" type="ORF">EVJ47_06255</name>
</gene>
<evidence type="ECO:0000313" key="2">
    <source>
        <dbReference type="EMBL" id="RZD14268.1"/>
    </source>
</evidence>
<dbReference type="Proteomes" id="UP000320813">
    <property type="component" value="Unassembled WGS sequence"/>
</dbReference>
<feature type="transmembrane region" description="Helical" evidence="1">
    <location>
        <begin position="251"/>
        <end position="272"/>
    </location>
</feature>
<keyword evidence="1" id="KW-0472">Membrane</keyword>
<protein>
    <submittedName>
        <fullName evidence="2">Uncharacterized protein</fullName>
    </submittedName>
</protein>